<sequence length="223" mass="22435">MASLACATFGSHAAPVVFTGSLYETTATAIADATADVKSGSSDAAPLPLLTNALAFDGSNYAAGTAIATAGLLSTTAEASGLSGFASASGSGTYTGEFAGGGNFTFQFNYTSENFGSAGTYADSTLSFLLTNSTGTLVSTIVPVNDNYSFSLFIPSGTSNTFSLSLTSEATAFVGGDALNVASVGFQVTAVPEPTTWLLMLAGILLVAFKARPASRWRDTLAA</sequence>
<evidence type="ECO:0000259" key="1">
    <source>
        <dbReference type="Pfam" id="PF07589"/>
    </source>
</evidence>
<dbReference type="NCBIfam" id="TIGR02595">
    <property type="entry name" value="PEP_CTERM"/>
    <property type="match status" value="1"/>
</dbReference>
<reference evidence="2 3" key="1">
    <citation type="submission" date="2024-02" db="EMBL/GenBank/DDBJ databases">
        <title>Genome sequence of Aquincola sp. MAHUQ-54.</title>
        <authorList>
            <person name="Huq M.A."/>
        </authorList>
    </citation>
    <scope>NUCLEOTIDE SEQUENCE [LARGE SCALE GENOMIC DNA]</scope>
    <source>
        <strain evidence="2 3">MAHUQ-54</strain>
    </source>
</reference>
<comment type="caution">
    <text evidence="2">The sequence shown here is derived from an EMBL/GenBank/DDBJ whole genome shotgun (WGS) entry which is preliminary data.</text>
</comment>
<accession>A0AAW9QBG1</accession>
<keyword evidence="3" id="KW-1185">Reference proteome</keyword>
<protein>
    <submittedName>
        <fullName evidence="2">PEP-CTERM sorting domain-containing protein</fullName>
    </submittedName>
</protein>
<dbReference type="AlphaFoldDB" id="A0AAW9QBG1"/>
<dbReference type="Pfam" id="PF07589">
    <property type="entry name" value="PEP-CTERM"/>
    <property type="match status" value="1"/>
</dbReference>
<feature type="domain" description="Ice-binding protein C-terminal" evidence="1">
    <location>
        <begin position="190"/>
        <end position="212"/>
    </location>
</feature>
<dbReference type="Proteomes" id="UP001336250">
    <property type="component" value="Unassembled WGS sequence"/>
</dbReference>
<proteinExistence type="predicted"/>
<dbReference type="InterPro" id="IPR013424">
    <property type="entry name" value="Ice-binding_C"/>
</dbReference>
<organism evidence="2 3">
    <name type="scientific">Aquincola agrisoli</name>
    <dbReference type="NCBI Taxonomy" id="3119538"/>
    <lineage>
        <taxon>Bacteria</taxon>
        <taxon>Pseudomonadati</taxon>
        <taxon>Pseudomonadota</taxon>
        <taxon>Betaproteobacteria</taxon>
        <taxon>Burkholderiales</taxon>
        <taxon>Sphaerotilaceae</taxon>
        <taxon>Aquincola</taxon>
    </lineage>
</organism>
<dbReference type="EMBL" id="JAZIBG010000019">
    <property type="protein sequence ID" value="MEF7613533.1"/>
    <property type="molecule type" value="Genomic_DNA"/>
</dbReference>
<name>A0AAW9QBG1_9BURK</name>
<dbReference type="RefSeq" id="WP_332288477.1">
    <property type="nucleotide sequence ID" value="NZ_JAZIBG010000019.1"/>
</dbReference>
<evidence type="ECO:0000313" key="3">
    <source>
        <dbReference type="Proteomes" id="UP001336250"/>
    </source>
</evidence>
<evidence type="ECO:0000313" key="2">
    <source>
        <dbReference type="EMBL" id="MEF7613533.1"/>
    </source>
</evidence>
<gene>
    <name evidence="2" type="ORF">V4F39_06375</name>
</gene>